<evidence type="ECO:0000313" key="2">
    <source>
        <dbReference type="EMBL" id="CAH9113435.1"/>
    </source>
</evidence>
<feature type="transmembrane region" description="Helical" evidence="1">
    <location>
        <begin position="6"/>
        <end position="28"/>
    </location>
</feature>
<dbReference type="Proteomes" id="UP001152523">
    <property type="component" value="Unassembled WGS sequence"/>
</dbReference>
<gene>
    <name evidence="2" type="ORF">CEPIT_LOCUS20301</name>
</gene>
<dbReference type="EMBL" id="CAMAPF010000208">
    <property type="protein sequence ID" value="CAH9113435.1"/>
    <property type="molecule type" value="Genomic_DNA"/>
</dbReference>
<proteinExistence type="predicted"/>
<keyword evidence="1" id="KW-0812">Transmembrane</keyword>
<dbReference type="AlphaFoldDB" id="A0AAV0DZT3"/>
<keyword evidence="1" id="KW-1133">Transmembrane helix</keyword>
<evidence type="ECO:0000256" key="1">
    <source>
        <dbReference type="SAM" id="Phobius"/>
    </source>
</evidence>
<keyword evidence="1" id="KW-0472">Membrane</keyword>
<keyword evidence="3" id="KW-1185">Reference proteome</keyword>
<organism evidence="2 3">
    <name type="scientific">Cuscuta epithymum</name>
    <dbReference type="NCBI Taxonomy" id="186058"/>
    <lineage>
        <taxon>Eukaryota</taxon>
        <taxon>Viridiplantae</taxon>
        <taxon>Streptophyta</taxon>
        <taxon>Embryophyta</taxon>
        <taxon>Tracheophyta</taxon>
        <taxon>Spermatophyta</taxon>
        <taxon>Magnoliopsida</taxon>
        <taxon>eudicotyledons</taxon>
        <taxon>Gunneridae</taxon>
        <taxon>Pentapetalae</taxon>
        <taxon>asterids</taxon>
        <taxon>lamiids</taxon>
        <taxon>Solanales</taxon>
        <taxon>Convolvulaceae</taxon>
        <taxon>Cuscuteae</taxon>
        <taxon>Cuscuta</taxon>
        <taxon>Cuscuta subgen. Cuscuta</taxon>
    </lineage>
</organism>
<name>A0AAV0DZT3_9ASTE</name>
<accession>A0AAV0DZT3</accession>
<sequence>MASHVAIFIFFIFFFLFLFSFSSPFLLLSQFEQLPLSPSSISFIHHFFSPFFFFLSSPNSHPPVVVQSFTSPKIREKNPRRRTAGRLLLADRLSPAHESISLKSGKVVR</sequence>
<evidence type="ECO:0000313" key="3">
    <source>
        <dbReference type="Proteomes" id="UP001152523"/>
    </source>
</evidence>
<reference evidence="2" key="1">
    <citation type="submission" date="2022-07" db="EMBL/GenBank/DDBJ databases">
        <authorList>
            <person name="Macas J."/>
            <person name="Novak P."/>
            <person name="Neumann P."/>
        </authorList>
    </citation>
    <scope>NUCLEOTIDE SEQUENCE</scope>
</reference>
<protein>
    <submittedName>
        <fullName evidence="2">Uncharacterized protein</fullName>
    </submittedName>
</protein>
<comment type="caution">
    <text evidence="2">The sequence shown here is derived from an EMBL/GenBank/DDBJ whole genome shotgun (WGS) entry which is preliminary data.</text>
</comment>